<keyword evidence="3" id="KW-1185">Reference proteome</keyword>
<dbReference type="InterPro" id="IPR050357">
    <property type="entry name" value="Arrestin_domain-protein"/>
</dbReference>
<dbReference type="Proteomes" id="UP000077315">
    <property type="component" value="Unassembled WGS sequence"/>
</dbReference>
<evidence type="ECO:0000313" key="2">
    <source>
        <dbReference type="EMBL" id="OAD77005.1"/>
    </source>
</evidence>
<dbReference type="GO" id="GO:0005886">
    <property type="term" value="C:plasma membrane"/>
    <property type="evidence" value="ECO:0007669"/>
    <property type="project" value="TreeGrafter"/>
</dbReference>
<dbReference type="GO" id="GO:0031625">
    <property type="term" value="F:ubiquitin protein ligase binding"/>
    <property type="evidence" value="ECO:0007669"/>
    <property type="project" value="TreeGrafter"/>
</dbReference>
<reference evidence="3" key="1">
    <citation type="submission" date="2015-06" db="EMBL/GenBank/DDBJ databases">
        <title>Expansion of signal transduction pathways in fungi by whole-genome duplication.</title>
        <authorList>
            <consortium name="DOE Joint Genome Institute"/>
            <person name="Corrochano L.M."/>
            <person name="Kuo A."/>
            <person name="Marcet-Houben M."/>
            <person name="Polaino S."/>
            <person name="Salamov A."/>
            <person name="Villalobos J.M."/>
            <person name="Alvarez M.I."/>
            <person name="Avalos J."/>
            <person name="Benito E.P."/>
            <person name="Benoit I."/>
            <person name="Burger G."/>
            <person name="Camino L.P."/>
            <person name="Canovas D."/>
            <person name="Cerda-Olmedo E."/>
            <person name="Cheng J.-F."/>
            <person name="Dominguez A."/>
            <person name="Elias M."/>
            <person name="Eslava A.P."/>
            <person name="Glaser F."/>
            <person name="Grimwood J."/>
            <person name="Gutierrez G."/>
            <person name="Heitman J."/>
            <person name="Henrissat B."/>
            <person name="Iturriaga E.A."/>
            <person name="Lang B.F."/>
            <person name="Lavin J.L."/>
            <person name="Lee S."/>
            <person name="Li W."/>
            <person name="Lindquist E."/>
            <person name="Lopez-Garcia S."/>
            <person name="Luque E.M."/>
            <person name="Marcos A.T."/>
            <person name="Martin J."/>
            <person name="McCluskey K."/>
            <person name="Medina H.R."/>
            <person name="Miralles-Duran A."/>
            <person name="Miyazaki A."/>
            <person name="Munoz-Torres E."/>
            <person name="Oguiza J.A."/>
            <person name="Ohm R."/>
            <person name="Olmedo M."/>
            <person name="Orejas M."/>
            <person name="Ortiz-Castellanos L."/>
            <person name="Pisabarro A.G."/>
            <person name="Rodriguez-Romero J."/>
            <person name="Ruiz-Herrera J."/>
            <person name="Ruiz-Vazquez R."/>
            <person name="Sanz C."/>
            <person name="Schackwitz W."/>
            <person name="Schmutz J."/>
            <person name="Shahriari M."/>
            <person name="Shelest E."/>
            <person name="Silva-Franco F."/>
            <person name="Soanes D."/>
            <person name="Syed K."/>
            <person name="Tagua V.G."/>
            <person name="Talbot N.J."/>
            <person name="Thon M."/>
            <person name="De vries R.P."/>
            <person name="Wiebenga A."/>
            <person name="Yadav J.S."/>
            <person name="Braun E.L."/>
            <person name="Baker S."/>
            <person name="Garre V."/>
            <person name="Horwitz B."/>
            <person name="Torres-Martinez S."/>
            <person name="Idnurm A."/>
            <person name="Herrera-Estrella A."/>
            <person name="Gabaldon T."/>
            <person name="Grigoriev I.V."/>
        </authorList>
    </citation>
    <scope>NUCLEOTIDE SEQUENCE [LARGE SCALE GENOMIC DNA]</scope>
    <source>
        <strain evidence="3">NRRL 1555(-)</strain>
    </source>
</reference>
<dbReference type="GeneID" id="28996154"/>
<dbReference type="RefSeq" id="XP_018295045.1">
    <property type="nucleotide sequence ID" value="XM_018435248.1"/>
</dbReference>
<dbReference type="InterPro" id="IPR014752">
    <property type="entry name" value="Arrestin-like_C"/>
</dbReference>
<dbReference type="GO" id="GO:0005829">
    <property type="term" value="C:cytosol"/>
    <property type="evidence" value="ECO:0007669"/>
    <property type="project" value="TreeGrafter"/>
</dbReference>
<evidence type="ECO:0008006" key="4">
    <source>
        <dbReference type="Google" id="ProtNLM"/>
    </source>
</evidence>
<dbReference type="Gene3D" id="2.60.40.640">
    <property type="match status" value="1"/>
</dbReference>
<name>A0A162XX69_PHYB8</name>
<dbReference type="GO" id="GO:0070086">
    <property type="term" value="P:ubiquitin-dependent endocytosis"/>
    <property type="evidence" value="ECO:0007669"/>
    <property type="project" value="TreeGrafter"/>
</dbReference>
<evidence type="ECO:0000256" key="1">
    <source>
        <dbReference type="SAM" id="MobiDB-lite"/>
    </source>
</evidence>
<feature type="region of interest" description="Disordered" evidence="1">
    <location>
        <begin position="344"/>
        <end position="395"/>
    </location>
</feature>
<dbReference type="GO" id="GO:0030674">
    <property type="term" value="F:protein-macromolecule adaptor activity"/>
    <property type="evidence" value="ECO:0007669"/>
    <property type="project" value="TreeGrafter"/>
</dbReference>
<feature type="compositionally biased region" description="Acidic residues" evidence="1">
    <location>
        <begin position="603"/>
        <end position="616"/>
    </location>
</feature>
<dbReference type="OrthoDB" id="2277683at2759"/>
<accession>A0A162XX69</accession>
<dbReference type="PANTHER" id="PTHR11188:SF17">
    <property type="entry name" value="FI21816P1"/>
    <property type="match status" value="1"/>
</dbReference>
<evidence type="ECO:0000313" key="3">
    <source>
        <dbReference type="Proteomes" id="UP000077315"/>
    </source>
</evidence>
<feature type="region of interest" description="Disordered" evidence="1">
    <location>
        <begin position="569"/>
        <end position="619"/>
    </location>
</feature>
<dbReference type="InParanoid" id="A0A162XX69"/>
<organism evidence="2 3">
    <name type="scientific">Phycomyces blakesleeanus (strain ATCC 8743b / DSM 1359 / FGSC 10004 / NBRC 33097 / NRRL 1555)</name>
    <dbReference type="NCBI Taxonomy" id="763407"/>
    <lineage>
        <taxon>Eukaryota</taxon>
        <taxon>Fungi</taxon>
        <taxon>Fungi incertae sedis</taxon>
        <taxon>Mucoromycota</taxon>
        <taxon>Mucoromycotina</taxon>
        <taxon>Mucoromycetes</taxon>
        <taxon>Mucorales</taxon>
        <taxon>Phycomycetaceae</taxon>
        <taxon>Phycomyces</taxon>
    </lineage>
</organism>
<feature type="compositionally biased region" description="Low complexity" evidence="1">
    <location>
        <begin position="344"/>
        <end position="363"/>
    </location>
</feature>
<proteinExistence type="predicted"/>
<dbReference type="AlphaFoldDB" id="A0A162XX69"/>
<feature type="compositionally biased region" description="Polar residues" evidence="1">
    <location>
        <begin position="583"/>
        <end position="602"/>
    </location>
</feature>
<dbReference type="EMBL" id="KV440975">
    <property type="protein sequence ID" value="OAD77005.1"/>
    <property type="molecule type" value="Genomic_DNA"/>
</dbReference>
<dbReference type="VEuPathDB" id="FungiDB:PHYBLDRAFT_165502"/>
<feature type="compositionally biased region" description="Basic and acidic residues" evidence="1">
    <location>
        <begin position="377"/>
        <end position="387"/>
    </location>
</feature>
<protein>
    <recommendedName>
        <fullName evidence="4">Arrestin C-terminal-like domain-containing protein</fullName>
    </recommendedName>
</protein>
<feature type="region of interest" description="Disordered" evidence="1">
    <location>
        <begin position="626"/>
        <end position="645"/>
    </location>
</feature>
<gene>
    <name evidence="2" type="ORF">PHYBLDRAFT_165502</name>
</gene>
<dbReference type="PANTHER" id="PTHR11188">
    <property type="entry name" value="ARRESTIN DOMAIN CONTAINING PROTEIN"/>
    <property type="match status" value="1"/>
</dbReference>
<sequence>MSKTKIYSNITKKMPRLPKVITVSEFGRIIKDKDFGERVSRRVEGKNLKDNAIGNLVESASAFRTEISNDGSNTINVGYIRKSPGFESVETRQRLLETMIMKNIYHIFFFLLTAAKKNLAKKSLKLPRSLPFTRIDLVKEKPPYLIIQALGPPEFGYVRPTFALQHQILQELVIQKREITKENCVNYYSFINIMAITSFDIVPDNDYILLHANDVPGRDMLIIRGYVTLCVSKPISLRQIRVQLKGVLKSVVNTEFTDKVTGLSKSVQVLVREQKEILGSVARLEPGVSQRWPFEIIIPDSDRLPGSLTIPNHSIVYDLSAKLILASVTELFKFGFWAAKERVSSSSSVPSPPSSSSSSSITVLPPPPQSNILSPLLDRERSNDKNKKKDHQTRPWLRARHSLEIQKHTFGYLDIPLLLDVFQKRYQGTRQGHLSYTVICPSLIVRTQDSIGFQCTLTPLKEDTQVVQIIAELEQSERYPIQPGEYKSDQTFEGNMMRTRIRKIVHMERTILPSESLENLSFSLDLDWSKISRQLSFPGLEINHQLRLQIHFSRTEMAKPMSLSFPIRVGSIPSSDQSHETAPISQMTDAADMSQSNYYNYNTEDESDSEDNSEGEGEGHEYTYEYEEGEGEEIGEQREDSVNRTRRRRIRRRKLVLHTRDESLPSYDQVLLEASPPSHTIETHVPSSIGCLDQP</sequence>